<proteinExistence type="predicted"/>
<dbReference type="Pfam" id="PF00440">
    <property type="entry name" value="TetR_N"/>
    <property type="match status" value="1"/>
</dbReference>
<dbReference type="EMBL" id="CP009111">
    <property type="protein sequence ID" value="ANS30832.1"/>
    <property type="molecule type" value="Genomic_DNA"/>
</dbReference>
<dbReference type="SUPFAM" id="SSF48498">
    <property type="entry name" value="Tetracyclin repressor-like, C-terminal domain"/>
    <property type="match status" value="1"/>
</dbReference>
<evidence type="ECO:0000313" key="3">
    <source>
        <dbReference type="Proteomes" id="UP000186108"/>
    </source>
</evidence>
<name>A0A1B1KE07_RHOOP</name>
<organism evidence="2 3">
    <name type="scientific">Rhodococcus opacus</name>
    <name type="common">Nocardia opaca</name>
    <dbReference type="NCBI Taxonomy" id="37919"/>
    <lineage>
        <taxon>Bacteria</taxon>
        <taxon>Bacillati</taxon>
        <taxon>Actinomycetota</taxon>
        <taxon>Actinomycetes</taxon>
        <taxon>Mycobacteriales</taxon>
        <taxon>Nocardiaceae</taxon>
        <taxon>Rhodococcus</taxon>
    </lineage>
</organism>
<sequence length="216" mass="23784">MTDSENPRGAPRKWRGREPADRRAARRAALIEAGLQIMGTEGTAATTMRATCRQAGLTERYFYESFDNREALLVALLDHVVLGARDTLLRALETGPDDPGELVRHVVKAFTGYIAQDRRRGRIMFVESQSVPELAQRGDQLVTEFTTPMTAALTMLGVDGAPRDAVNTQLNAIALFGAIAFLYQRWLTGSPKISQKRIVEHIALTIEAHAPVNSTP</sequence>
<dbReference type="AlphaFoldDB" id="A0A1B1KE07"/>
<reference evidence="2 3" key="1">
    <citation type="submission" date="2014-07" db="EMBL/GenBank/DDBJ databases">
        <authorList>
            <person name="Zhang J.E."/>
            <person name="Yang H."/>
            <person name="Guo J."/>
            <person name="Deng Z."/>
            <person name="Luo H."/>
            <person name="Luo M."/>
            <person name="Zhao B."/>
        </authorList>
    </citation>
    <scope>NUCLEOTIDE SEQUENCE [LARGE SCALE GENOMIC DNA]</scope>
    <source>
        <strain evidence="2 3">1CP</strain>
    </source>
</reference>
<dbReference type="RefSeq" id="WP_007301583.1">
    <property type="nucleotide sequence ID" value="NZ_CAJUXZ010000001.1"/>
</dbReference>
<evidence type="ECO:0000313" key="2">
    <source>
        <dbReference type="EMBL" id="ANS30832.1"/>
    </source>
</evidence>
<keyword evidence="1" id="KW-0238">DNA-binding</keyword>
<dbReference type="SUPFAM" id="SSF46689">
    <property type="entry name" value="Homeodomain-like"/>
    <property type="match status" value="1"/>
</dbReference>
<dbReference type="GO" id="GO:0000976">
    <property type="term" value="F:transcription cis-regulatory region binding"/>
    <property type="evidence" value="ECO:0007669"/>
    <property type="project" value="TreeGrafter"/>
</dbReference>
<dbReference type="PANTHER" id="PTHR30055:SF209">
    <property type="entry name" value="POSSIBLE TRANSCRIPTIONAL REGULATORY PROTEIN (PROBABLY TETR-FAMILY)"/>
    <property type="match status" value="1"/>
</dbReference>
<dbReference type="Gene3D" id="1.10.357.10">
    <property type="entry name" value="Tetracycline Repressor, domain 2"/>
    <property type="match status" value="1"/>
</dbReference>
<accession>A0A1B1KE07</accession>
<dbReference type="PATRIC" id="fig|37919.13.peg.6483"/>
<dbReference type="PROSITE" id="PS50977">
    <property type="entry name" value="HTH_TETR_2"/>
    <property type="match status" value="1"/>
</dbReference>
<evidence type="ECO:0000256" key="1">
    <source>
        <dbReference type="ARBA" id="ARBA00023125"/>
    </source>
</evidence>
<protein>
    <submittedName>
        <fullName evidence="2">TetR family transcriptional regulator</fullName>
    </submittedName>
</protein>
<dbReference type="InterPro" id="IPR009057">
    <property type="entry name" value="Homeodomain-like_sf"/>
</dbReference>
<dbReference type="InterPro" id="IPR001647">
    <property type="entry name" value="HTH_TetR"/>
</dbReference>
<dbReference type="InterPro" id="IPR050109">
    <property type="entry name" value="HTH-type_TetR-like_transc_reg"/>
</dbReference>
<dbReference type="GO" id="GO:0003700">
    <property type="term" value="F:DNA-binding transcription factor activity"/>
    <property type="evidence" value="ECO:0007669"/>
    <property type="project" value="TreeGrafter"/>
</dbReference>
<dbReference type="PANTHER" id="PTHR30055">
    <property type="entry name" value="HTH-TYPE TRANSCRIPTIONAL REGULATOR RUTR"/>
    <property type="match status" value="1"/>
</dbReference>
<dbReference type="Proteomes" id="UP000186108">
    <property type="component" value="Chromosome"/>
</dbReference>
<dbReference type="InterPro" id="IPR036271">
    <property type="entry name" value="Tet_transcr_reg_TetR-rel_C_sf"/>
</dbReference>
<gene>
    <name evidence="2" type="ORF">R1CP_31025</name>
</gene>